<keyword evidence="1" id="KW-0436">Ligase</keyword>
<dbReference type="PROSITE" id="PS00455">
    <property type="entry name" value="AMP_BINDING"/>
    <property type="match status" value="1"/>
</dbReference>
<dbReference type="Ensembl" id="ENSXETT00000010618">
    <property type="protein sequence ID" value="ENSXETP00000010618"/>
    <property type="gene ID" value="ENSXETG00000004891"/>
</dbReference>
<dbReference type="InterPro" id="IPR042099">
    <property type="entry name" value="ANL_N_sf"/>
</dbReference>
<dbReference type="EC" id="6.2.1.3" evidence="4"/>
<feature type="domain" description="AMP-dependent synthetase/ligase" evidence="5">
    <location>
        <begin position="74"/>
        <end position="259"/>
    </location>
</feature>
<evidence type="ECO:0000259" key="5">
    <source>
        <dbReference type="Pfam" id="PF00501"/>
    </source>
</evidence>
<dbReference type="SUPFAM" id="SSF56801">
    <property type="entry name" value="Acetyl-CoA synthetase-like"/>
    <property type="match status" value="1"/>
</dbReference>
<dbReference type="GeneTree" id="ENSGT00390000004179"/>
<dbReference type="Bgee" id="ENSXETG00000004891">
    <property type="expression patterns" value="Expressed in testis and 13 other cell types or tissues"/>
</dbReference>
<dbReference type="Xenbase" id="XB-GENE-1015317">
    <property type="gene designation" value="tma16"/>
</dbReference>
<dbReference type="PANTHER" id="PTHR43272">
    <property type="entry name" value="LONG-CHAIN-FATTY-ACID--COA LIGASE"/>
    <property type="match status" value="1"/>
</dbReference>
<evidence type="ECO:0000256" key="2">
    <source>
        <dbReference type="ARBA" id="ARBA00022832"/>
    </source>
</evidence>
<name>A0A803KIQ4_XENTR</name>
<evidence type="ECO:0000313" key="6">
    <source>
        <dbReference type="Ensembl" id="ENSXETP00000010618"/>
    </source>
</evidence>
<keyword evidence="2" id="KW-0276">Fatty acid metabolism</keyword>
<dbReference type="InterPro" id="IPR020845">
    <property type="entry name" value="AMP-binding_CS"/>
</dbReference>
<gene>
    <name evidence="6" type="primary">tma16</name>
</gene>
<dbReference type="GO" id="GO:0004467">
    <property type="term" value="F:long-chain fatty acid-CoA ligase activity"/>
    <property type="evidence" value="ECO:0007669"/>
    <property type="project" value="UniProtKB-EC"/>
</dbReference>
<sequence>MNGYWGVVSGVRTSSLYQDCFSPQGGARRCALLKDDRLMSYYFDDAKTLYEVFMRGLHVSGNGDCLGYRKPNRPYQWLTYKQVADRAELLGSGLIHKGCRPSTDQFIGIFSQNRPEAVIAELACFTYSMVVVPLYDTLGPEAIVYIVNRADLSLVFCDKPDKALTLLNNCEKGQMPVLKAIVVMEQFGTELKERGAKCGVEILSMEEIEVQDKGYQHSPPKPSDLSVVCFTSGTTGDPKGAMLTHENIVADATGFIKNTEVQCPPGSKPNALPLCNVATYLAMFLYPVATKLPYCLHLALMSPSCPTVPILP</sequence>
<protein>
    <recommendedName>
        <fullName evidence="4">long-chain-fatty-acid--CoA ligase</fullName>
        <ecNumber evidence="4">6.2.1.3</ecNumber>
    </recommendedName>
</protein>
<dbReference type="PANTHER" id="PTHR43272:SF107">
    <property type="entry name" value="LONG-CHAIN-FATTY-ACID--COA LIGASE 5"/>
    <property type="match status" value="1"/>
</dbReference>
<reference evidence="6" key="1">
    <citation type="journal article" date="2010" name="Science">
        <title>The genome of the Western clawed frog Xenopus tropicalis.</title>
        <authorList>
            <person name="Hellsten U."/>
            <person name="Harland R.M."/>
            <person name="Gilchrist M.J."/>
            <person name="Hendrix D."/>
            <person name="Jurka J."/>
            <person name="Kapitonov V."/>
            <person name="Ovcharenko I."/>
            <person name="Putnam N.H."/>
            <person name="Shu S."/>
            <person name="Taher L."/>
            <person name="Blitz I.L."/>
            <person name="Blumberg B."/>
            <person name="Dichmann D.S."/>
            <person name="Dubchak I."/>
            <person name="Amaya E."/>
            <person name="Detter J.C."/>
            <person name="Fletcher R."/>
            <person name="Gerhard D.S."/>
            <person name="Goodstein D."/>
            <person name="Graves T."/>
            <person name="Grigoriev I.V."/>
            <person name="Grimwood J."/>
            <person name="Kawashima T."/>
            <person name="Lindquist E."/>
            <person name="Lucas S.M."/>
            <person name="Mead P.E."/>
            <person name="Mitros T."/>
            <person name="Ogino H."/>
            <person name="Ohta Y."/>
            <person name="Poliakov A.V."/>
            <person name="Pollet N."/>
            <person name="Robert J."/>
            <person name="Salamov A."/>
            <person name="Sater A.K."/>
            <person name="Schmutz J."/>
            <person name="Terry A."/>
            <person name="Vize P.D."/>
            <person name="Warren W.C."/>
            <person name="Wells D."/>
            <person name="Wills A."/>
            <person name="Wilson R.K."/>
            <person name="Zimmerman L.B."/>
            <person name="Zorn A.M."/>
            <person name="Grainger R."/>
            <person name="Grammer T."/>
            <person name="Khokha M.K."/>
            <person name="Richardson P.M."/>
            <person name="Rokhsar D.S."/>
        </authorList>
    </citation>
    <scope>NUCLEOTIDE SEQUENCE [LARGE SCALE GENOMIC DNA]</scope>
    <source>
        <strain evidence="6">Nigerian</strain>
    </source>
</reference>
<dbReference type="AlphaFoldDB" id="A0A803KIQ4"/>
<dbReference type="Pfam" id="PF00501">
    <property type="entry name" value="AMP-binding"/>
    <property type="match status" value="1"/>
</dbReference>
<evidence type="ECO:0000256" key="1">
    <source>
        <dbReference type="ARBA" id="ARBA00022598"/>
    </source>
</evidence>
<evidence type="ECO:0000256" key="3">
    <source>
        <dbReference type="ARBA" id="ARBA00023098"/>
    </source>
</evidence>
<reference evidence="6" key="2">
    <citation type="submission" date="2019-11" db="UniProtKB">
        <authorList>
            <consortium name="Ensembl"/>
        </authorList>
    </citation>
    <scope>IDENTIFICATION</scope>
</reference>
<organism evidence="6">
    <name type="scientific">Xenopus tropicalis</name>
    <name type="common">Western clawed frog</name>
    <name type="synonym">Silurana tropicalis</name>
    <dbReference type="NCBI Taxonomy" id="8364"/>
    <lineage>
        <taxon>Eukaryota</taxon>
        <taxon>Metazoa</taxon>
        <taxon>Chordata</taxon>
        <taxon>Craniata</taxon>
        <taxon>Vertebrata</taxon>
        <taxon>Euteleostomi</taxon>
        <taxon>Amphibia</taxon>
        <taxon>Batrachia</taxon>
        <taxon>Anura</taxon>
        <taxon>Pipoidea</taxon>
        <taxon>Pipidae</taxon>
        <taxon>Xenopodinae</taxon>
        <taxon>Xenopus</taxon>
        <taxon>Silurana</taxon>
    </lineage>
</organism>
<evidence type="ECO:0000256" key="4">
    <source>
        <dbReference type="ARBA" id="ARBA00026121"/>
    </source>
</evidence>
<accession>A0A803KIQ4</accession>
<keyword evidence="3" id="KW-0443">Lipid metabolism</keyword>
<proteinExistence type="predicted"/>
<dbReference type="Gene3D" id="3.40.50.12780">
    <property type="entry name" value="N-terminal domain of ligase-like"/>
    <property type="match status" value="1"/>
</dbReference>
<dbReference type="InterPro" id="IPR000873">
    <property type="entry name" value="AMP-dep_synth/lig_dom"/>
</dbReference>